<evidence type="ECO:0000313" key="2">
    <source>
        <dbReference type="EMBL" id="KAK1764734.1"/>
    </source>
</evidence>
<dbReference type="RefSeq" id="XP_060280947.1">
    <property type="nucleotide sequence ID" value="XM_060424821.1"/>
</dbReference>
<evidence type="ECO:0000256" key="1">
    <source>
        <dbReference type="SAM" id="MobiDB-lite"/>
    </source>
</evidence>
<dbReference type="GeneID" id="85308008"/>
<comment type="caution">
    <text evidence="2">The sequence shown here is derived from an EMBL/GenBank/DDBJ whole genome shotgun (WGS) entry which is preliminary data.</text>
</comment>
<dbReference type="AlphaFoldDB" id="A0AAJ0BX44"/>
<dbReference type="PANTHER" id="PTHR38167">
    <property type="entry name" value="C2H2-TYPE DOMAIN-CONTAINING PROTEIN"/>
    <property type="match status" value="1"/>
</dbReference>
<protein>
    <submittedName>
        <fullName evidence="2">Uncharacterized protein</fullName>
    </submittedName>
</protein>
<reference evidence="2" key="1">
    <citation type="submission" date="2023-06" db="EMBL/GenBank/DDBJ databases">
        <title>Genome-scale phylogeny and comparative genomics of the fungal order Sordariales.</title>
        <authorList>
            <consortium name="Lawrence Berkeley National Laboratory"/>
            <person name="Hensen N."/>
            <person name="Bonometti L."/>
            <person name="Westerberg I."/>
            <person name="Brannstrom I.O."/>
            <person name="Guillou S."/>
            <person name="Cros-Aarteil S."/>
            <person name="Calhoun S."/>
            <person name="Haridas S."/>
            <person name="Kuo A."/>
            <person name="Mondo S."/>
            <person name="Pangilinan J."/>
            <person name="Riley R."/>
            <person name="Labutti K."/>
            <person name="Andreopoulos B."/>
            <person name="Lipzen A."/>
            <person name="Chen C."/>
            <person name="Yanf M."/>
            <person name="Daum C."/>
            <person name="Ng V."/>
            <person name="Clum A."/>
            <person name="Steindorff A."/>
            <person name="Ohm R."/>
            <person name="Martin F."/>
            <person name="Silar P."/>
            <person name="Natvig D."/>
            <person name="Lalanne C."/>
            <person name="Gautier V."/>
            <person name="Ament-Velasquez S.L."/>
            <person name="Kruys A."/>
            <person name="Hutchinson M.I."/>
            <person name="Powell A.J."/>
            <person name="Barry K."/>
            <person name="Miller A.N."/>
            <person name="Grigoriev I.V."/>
            <person name="Debuchy R."/>
            <person name="Gladieux P."/>
            <person name="Thoren M.H."/>
            <person name="Johannesson H."/>
        </authorList>
    </citation>
    <scope>NUCLEOTIDE SEQUENCE</scope>
    <source>
        <strain evidence="2">8032-3</strain>
    </source>
</reference>
<sequence length="129" mass="14609">GLKRKAPALDLHICANCEEPYTTTDNSDTACQFHAGEMYLDSDSSVWYDHDEKTWGDPDTDFNREEYPEGFLWDCCEKRGDTKGCTSARHEIVSGKRRKYARSPDASSSDHESEEGEGESEDDEGEDEE</sequence>
<keyword evidence="3" id="KW-1185">Reference proteome</keyword>
<gene>
    <name evidence="2" type="ORF">QBC33DRAFT_456720</name>
</gene>
<dbReference type="Proteomes" id="UP001244011">
    <property type="component" value="Unassembled WGS sequence"/>
</dbReference>
<name>A0AAJ0BX44_9PEZI</name>
<dbReference type="PANTHER" id="PTHR38167:SF1">
    <property type="entry name" value="C2H2-TYPE DOMAIN-CONTAINING PROTEIN"/>
    <property type="match status" value="1"/>
</dbReference>
<dbReference type="EMBL" id="MU839018">
    <property type="protein sequence ID" value="KAK1764734.1"/>
    <property type="molecule type" value="Genomic_DNA"/>
</dbReference>
<feature type="compositionally biased region" description="Acidic residues" evidence="1">
    <location>
        <begin position="112"/>
        <end position="129"/>
    </location>
</feature>
<feature type="region of interest" description="Disordered" evidence="1">
    <location>
        <begin position="93"/>
        <end position="129"/>
    </location>
</feature>
<evidence type="ECO:0000313" key="3">
    <source>
        <dbReference type="Proteomes" id="UP001244011"/>
    </source>
</evidence>
<feature type="non-terminal residue" evidence="2">
    <location>
        <position position="1"/>
    </location>
</feature>
<accession>A0AAJ0BX44</accession>
<organism evidence="2 3">
    <name type="scientific">Phialemonium atrogriseum</name>
    <dbReference type="NCBI Taxonomy" id="1093897"/>
    <lineage>
        <taxon>Eukaryota</taxon>
        <taxon>Fungi</taxon>
        <taxon>Dikarya</taxon>
        <taxon>Ascomycota</taxon>
        <taxon>Pezizomycotina</taxon>
        <taxon>Sordariomycetes</taxon>
        <taxon>Sordariomycetidae</taxon>
        <taxon>Cephalothecales</taxon>
        <taxon>Cephalothecaceae</taxon>
        <taxon>Phialemonium</taxon>
    </lineage>
</organism>
<proteinExistence type="predicted"/>